<name>D5GKR0_TUBMM</name>
<feature type="region of interest" description="Disordered" evidence="1">
    <location>
        <begin position="156"/>
        <end position="218"/>
    </location>
</feature>
<dbReference type="RefSeq" id="XP_002840912.1">
    <property type="nucleotide sequence ID" value="XM_002840866.1"/>
</dbReference>
<dbReference type="KEGG" id="tml:GSTUM_00009713001"/>
<dbReference type="HOGENOM" id="CLU_084831_2_1_1"/>
<evidence type="ECO:0000256" key="1">
    <source>
        <dbReference type="SAM" id="MobiDB-lite"/>
    </source>
</evidence>
<gene>
    <name evidence="2" type="ORF">GSTUM_00009713001</name>
</gene>
<dbReference type="Proteomes" id="UP000006911">
    <property type="component" value="Unassembled WGS sequence"/>
</dbReference>
<dbReference type="OMA" id="MLRNEYR"/>
<dbReference type="EMBL" id="FN430340">
    <property type="protein sequence ID" value="CAZ85103.1"/>
    <property type="molecule type" value="Genomic_DNA"/>
</dbReference>
<organism evidence="2 3">
    <name type="scientific">Tuber melanosporum (strain Mel28)</name>
    <name type="common">Perigord black truffle</name>
    <dbReference type="NCBI Taxonomy" id="656061"/>
    <lineage>
        <taxon>Eukaryota</taxon>
        <taxon>Fungi</taxon>
        <taxon>Dikarya</taxon>
        <taxon>Ascomycota</taxon>
        <taxon>Pezizomycotina</taxon>
        <taxon>Pezizomycetes</taxon>
        <taxon>Pezizales</taxon>
        <taxon>Tuberaceae</taxon>
        <taxon>Tuber</taxon>
    </lineage>
</organism>
<evidence type="ECO:0000313" key="3">
    <source>
        <dbReference type="Proteomes" id="UP000006911"/>
    </source>
</evidence>
<dbReference type="Pfam" id="PF17254">
    <property type="entry name" value="DUF5321"/>
    <property type="match status" value="1"/>
</dbReference>
<sequence length="218" mass="25241">MTLQRLRPNLTRIINSKCVTYPLAQFSTVCPRLTQHPTPSRTRFLPRILDPAVWFPFYKTETRKGKAGSKERKPKIHNPATFFVVMAMLIGSQAIQMIRIRQTHEDYMWRADTKIAVLREVIERLEKGEDVDVEKVLGVGNEKEEKSWEDILKQLEEEDAEWAGERNQKAQPTPPSERSDNAATETSKPEEKPGENKRPREEPRKPRGPRSARDYGFS</sequence>
<evidence type="ECO:0000313" key="2">
    <source>
        <dbReference type="EMBL" id="CAZ85103.1"/>
    </source>
</evidence>
<keyword evidence="3" id="KW-1185">Reference proteome</keyword>
<accession>D5GKR0</accession>
<protein>
    <submittedName>
        <fullName evidence="2">(Perigord truffle) hypothetical protein</fullName>
    </submittedName>
</protein>
<reference evidence="2 3" key="1">
    <citation type="journal article" date="2010" name="Nature">
        <title>Perigord black truffle genome uncovers evolutionary origins and mechanisms of symbiosis.</title>
        <authorList>
            <person name="Martin F."/>
            <person name="Kohler A."/>
            <person name="Murat C."/>
            <person name="Balestrini R."/>
            <person name="Coutinho P.M."/>
            <person name="Jaillon O."/>
            <person name="Montanini B."/>
            <person name="Morin E."/>
            <person name="Noel B."/>
            <person name="Percudani R."/>
            <person name="Porcel B."/>
            <person name="Rubini A."/>
            <person name="Amicucci A."/>
            <person name="Amselem J."/>
            <person name="Anthouard V."/>
            <person name="Arcioni S."/>
            <person name="Artiguenave F."/>
            <person name="Aury J.M."/>
            <person name="Ballario P."/>
            <person name="Bolchi A."/>
            <person name="Brenna A."/>
            <person name="Brun A."/>
            <person name="Buee M."/>
            <person name="Cantarel B."/>
            <person name="Chevalier G."/>
            <person name="Couloux A."/>
            <person name="Da Silva C."/>
            <person name="Denoeud F."/>
            <person name="Duplessis S."/>
            <person name="Ghignone S."/>
            <person name="Hilselberger B."/>
            <person name="Iotti M."/>
            <person name="Marcais B."/>
            <person name="Mello A."/>
            <person name="Miranda M."/>
            <person name="Pacioni G."/>
            <person name="Quesneville H."/>
            <person name="Riccioni C."/>
            <person name="Ruotolo R."/>
            <person name="Splivallo R."/>
            <person name="Stocchi V."/>
            <person name="Tisserant E."/>
            <person name="Viscomi A.R."/>
            <person name="Zambonelli A."/>
            <person name="Zampieri E."/>
            <person name="Henrissat B."/>
            <person name="Lebrun M.H."/>
            <person name="Paolocci F."/>
            <person name="Bonfante P."/>
            <person name="Ottonello S."/>
            <person name="Wincker P."/>
        </authorList>
    </citation>
    <scope>NUCLEOTIDE SEQUENCE [LARGE SCALE GENOMIC DNA]</scope>
    <source>
        <strain evidence="2 3">Mel28</strain>
    </source>
</reference>
<dbReference type="InParanoid" id="D5GKR0"/>
<dbReference type="eggNOG" id="ENOG502S7FQ">
    <property type="taxonomic scope" value="Eukaryota"/>
</dbReference>
<proteinExistence type="predicted"/>
<dbReference type="AlphaFoldDB" id="D5GKR0"/>
<feature type="compositionally biased region" description="Basic and acidic residues" evidence="1">
    <location>
        <begin position="187"/>
        <end position="205"/>
    </location>
</feature>
<dbReference type="InterPro" id="IPR035213">
    <property type="entry name" value="DUF5321"/>
</dbReference>
<dbReference type="GeneID" id="9183339"/>